<protein>
    <recommendedName>
        <fullName evidence="4">Prepilin-type N-terminal cleavage/methylation domain-containing protein</fullName>
    </recommendedName>
</protein>
<sequence length="167" mass="18221">MKINNQNGFTIVEVLIYVTILTVAMVVLASFATDVIKNAARSRVVKEVELNAQLTLNRLASEVRHAQKFNSVTATEINYVDLNGVTTLLRFDSANNLVERVIGGNAETITTSEVRITALNFNPIISGTDIKGVAIAISVRQKSVSAPAAYQHESDLATTVFPRQLLY</sequence>
<organism evidence="2 3">
    <name type="scientific">Candidatus Veblenbacteria bacterium RIFOXYC2_FULL_42_11</name>
    <dbReference type="NCBI Taxonomy" id="1802428"/>
    <lineage>
        <taxon>Bacteria</taxon>
        <taxon>Candidatus Vebleniibacteriota</taxon>
    </lineage>
</organism>
<dbReference type="AlphaFoldDB" id="A0A1G2QBC0"/>
<dbReference type="InterPro" id="IPR012902">
    <property type="entry name" value="N_methyl_site"/>
</dbReference>
<keyword evidence="1" id="KW-0472">Membrane</keyword>
<dbReference type="Pfam" id="PF07963">
    <property type="entry name" value="N_methyl"/>
    <property type="match status" value="1"/>
</dbReference>
<evidence type="ECO:0000313" key="3">
    <source>
        <dbReference type="Proteomes" id="UP000178226"/>
    </source>
</evidence>
<comment type="caution">
    <text evidence="2">The sequence shown here is derived from an EMBL/GenBank/DDBJ whole genome shotgun (WGS) entry which is preliminary data.</text>
</comment>
<evidence type="ECO:0000313" key="2">
    <source>
        <dbReference type="EMBL" id="OHA57272.1"/>
    </source>
</evidence>
<name>A0A1G2QBC0_9BACT</name>
<dbReference type="EMBL" id="MHTE01000009">
    <property type="protein sequence ID" value="OHA57272.1"/>
    <property type="molecule type" value="Genomic_DNA"/>
</dbReference>
<evidence type="ECO:0000256" key="1">
    <source>
        <dbReference type="SAM" id="Phobius"/>
    </source>
</evidence>
<keyword evidence="1" id="KW-0812">Transmembrane</keyword>
<reference evidence="2 3" key="1">
    <citation type="journal article" date="2016" name="Nat. Commun.">
        <title>Thousands of microbial genomes shed light on interconnected biogeochemical processes in an aquifer system.</title>
        <authorList>
            <person name="Anantharaman K."/>
            <person name="Brown C.T."/>
            <person name="Hug L.A."/>
            <person name="Sharon I."/>
            <person name="Castelle C.J."/>
            <person name="Probst A.J."/>
            <person name="Thomas B.C."/>
            <person name="Singh A."/>
            <person name="Wilkins M.J."/>
            <person name="Karaoz U."/>
            <person name="Brodie E.L."/>
            <person name="Williams K.H."/>
            <person name="Hubbard S.S."/>
            <person name="Banfield J.F."/>
        </authorList>
    </citation>
    <scope>NUCLEOTIDE SEQUENCE [LARGE SCALE GENOMIC DNA]</scope>
</reference>
<evidence type="ECO:0008006" key="4">
    <source>
        <dbReference type="Google" id="ProtNLM"/>
    </source>
</evidence>
<dbReference type="Proteomes" id="UP000178226">
    <property type="component" value="Unassembled WGS sequence"/>
</dbReference>
<keyword evidence="1" id="KW-1133">Transmembrane helix</keyword>
<accession>A0A1G2QBC0</accession>
<proteinExistence type="predicted"/>
<feature type="transmembrane region" description="Helical" evidence="1">
    <location>
        <begin position="14"/>
        <end position="36"/>
    </location>
</feature>
<gene>
    <name evidence="2" type="ORF">A2441_01315</name>
</gene>